<dbReference type="CDD" id="cd00180">
    <property type="entry name" value="PKc"/>
    <property type="match status" value="1"/>
</dbReference>
<dbReference type="InterPro" id="IPR053235">
    <property type="entry name" value="Ser_Thr_kinase"/>
</dbReference>
<keyword evidence="4" id="KW-0547">Nucleotide-binding</keyword>
<dbReference type="Pfam" id="PF07714">
    <property type="entry name" value="PK_Tyr_Ser-Thr"/>
    <property type="match status" value="1"/>
</dbReference>
<dbReference type="PROSITE" id="PS50011">
    <property type="entry name" value="PROTEIN_KINASE_DOM"/>
    <property type="match status" value="1"/>
</dbReference>
<protein>
    <recommendedName>
        <fullName evidence="1">non-specific serine/threonine protein kinase</fullName>
        <ecNumber evidence="1">2.7.11.1</ecNumber>
    </recommendedName>
</protein>
<dbReference type="InterPro" id="IPR000719">
    <property type="entry name" value="Prot_kinase_dom"/>
</dbReference>
<evidence type="ECO:0000256" key="3">
    <source>
        <dbReference type="ARBA" id="ARBA00022679"/>
    </source>
</evidence>
<dbReference type="GO" id="GO:0004674">
    <property type="term" value="F:protein serine/threonine kinase activity"/>
    <property type="evidence" value="ECO:0007669"/>
    <property type="project" value="UniProtKB-KW"/>
</dbReference>
<evidence type="ECO:0000256" key="1">
    <source>
        <dbReference type="ARBA" id="ARBA00012513"/>
    </source>
</evidence>
<dbReference type="SUPFAM" id="SSF56112">
    <property type="entry name" value="Protein kinase-like (PK-like)"/>
    <property type="match status" value="1"/>
</dbReference>
<keyword evidence="6" id="KW-0067">ATP-binding</keyword>
<proteinExistence type="predicted"/>
<feature type="domain" description="Protein kinase" evidence="9">
    <location>
        <begin position="1"/>
        <end position="204"/>
    </location>
</feature>
<dbReference type="GO" id="GO:0005737">
    <property type="term" value="C:cytoplasm"/>
    <property type="evidence" value="ECO:0007669"/>
    <property type="project" value="TreeGrafter"/>
</dbReference>
<dbReference type="InterPro" id="IPR011009">
    <property type="entry name" value="Kinase-like_dom_sf"/>
</dbReference>
<dbReference type="Proteomes" id="UP000714275">
    <property type="component" value="Unassembled WGS sequence"/>
</dbReference>
<dbReference type="Gene3D" id="1.10.510.10">
    <property type="entry name" value="Transferase(Phosphotransferase) domain 1"/>
    <property type="match status" value="1"/>
</dbReference>
<sequence length="204" mass="23167">MSDNVDSQNDLDKTHSRIRREIYVRERLRRETILELYGMTTGFGVLPSFVYSWMAGGSLHEYLKRQHSDLPARWRFDILVQVADGIKYLHKQDIVHGNLTGDNILLDASGRARIADFSHSVILAEADSRIFSEQLPGDARYVSPECIASGCQTGIPKPTKAGDVYSYGCVAILVCRERRRTGGSMKRVKFLWKKSGAQRLFFRP</sequence>
<evidence type="ECO:0000259" key="9">
    <source>
        <dbReference type="PROSITE" id="PS50011"/>
    </source>
</evidence>
<evidence type="ECO:0000313" key="11">
    <source>
        <dbReference type="Proteomes" id="UP000714275"/>
    </source>
</evidence>
<dbReference type="EMBL" id="JABBWD010000101">
    <property type="protein sequence ID" value="KAG1765982.1"/>
    <property type="molecule type" value="Genomic_DNA"/>
</dbReference>
<gene>
    <name evidence="10" type="ORF">EV702DRAFT_61982</name>
</gene>
<evidence type="ECO:0000313" key="10">
    <source>
        <dbReference type="EMBL" id="KAG1765982.1"/>
    </source>
</evidence>
<organism evidence="10 11">
    <name type="scientific">Suillus placidus</name>
    <dbReference type="NCBI Taxonomy" id="48579"/>
    <lineage>
        <taxon>Eukaryota</taxon>
        <taxon>Fungi</taxon>
        <taxon>Dikarya</taxon>
        <taxon>Basidiomycota</taxon>
        <taxon>Agaricomycotina</taxon>
        <taxon>Agaricomycetes</taxon>
        <taxon>Agaricomycetidae</taxon>
        <taxon>Boletales</taxon>
        <taxon>Suillineae</taxon>
        <taxon>Suillaceae</taxon>
        <taxon>Suillus</taxon>
    </lineage>
</organism>
<comment type="catalytic activity">
    <reaction evidence="7">
        <text>L-threonyl-[protein] + ATP = O-phospho-L-threonyl-[protein] + ADP + H(+)</text>
        <dbReference type="Rhea" id="RHEA:46608"/>
        <dbReference type="Rhea" id="RHEA-COMP:11060"/>
        <dbReference type="Rhea" id="RHEA-COMP:11605"/>
        <dbReference type="ChEBI" id="CHEBI:15378"/>
        <dbReference type="ChEBI" id="CHEBI:30013"/>
        <dbReference type="ChEBI" id="CHEBI:30616"/>
        <dbReference type="ChEBI" id="CHEBI:61977"/>
        <dbReference type="ChEBI" id="CHEBI:456216"/>
        <dbReference type="EC" id="2.7.11.1"/>
    </reaction>
</comment>
<dbReference type="AlphaFoldDB" id="A0A9P6ZH26"/>
<dbReference type="EC" id="2.7.11.1" evidence="1"/>
<keyword evidence="2" id="KW-0723">Serine/threonine-protein kinase</keyword>
<keyword evidence="5 10" id="KW-0418">Kinase</keyword>
<dbReference type="PANTHER" id="PTHR24361:SF433">
    <property type="entry name" value="PROTEIN KINASE DOMAIN-CONTAINING PROTEIN"/>
    <property type="match status" value="1"/>
</dbReference>
<accession>A0A9P6ZH26</accession>
<evidence type="ECO:0000256" key="4">
    <source>
        <dbReference type="ARBA" id="ARBA00022741"/>
    </source>
</evidence>
<reference evidence="10" key="1">
    <citation type="journal article" date="2020" name="New Phytol.">
        <title>Comparative genomics reveals dynamic genome evolution in host specialist ectomycorrhizal fungi.</title>
        <authorList>
            <person name="Lofgren L.A."/>
            <person name="Nguyen N.H."/>
            <person name="Vilgalys R."/>
            <person name="Ruytinx J."/>
            <person name="Liao H.L."/>
            <person name="Branco S."/>
            <person name="Kuo A."/>
            <person name="LaButti K."/>
            <person name="Lipzen A."/>
            <person name="Andreopoulos W."/>
            <person name="Pangilinan J."/>
            <person name="Riley R."/>
            <person name="Hundley H."/>
            <person name="Na H."/>
            <person name="Barry K."/>
            <person name="Grigoriev I.V."/>
            <person name="Stajich J.E."/>
            <person name="Kennedy P.G."/>
        </authorList>
    </citation>
    <scope>NUCLEOTIDE SEQUENCE</scope>
    <source>
        <strain evidence="10">DOB743</strain>
    </source>
</reference>
<comment type="catalytic activity">
    <reaction evidence="8">
        <text>L-seryl-[protein] + ATP = O-phospho-L-seryl-[protein] + ADP + H(+)</text>
        <dbReference type="Rhea" id="RHEA:17989"/>
        <dbReference type="Rhea" id="RHEA-COMP:9863"/>
        <dbReference type="Rhea" id="RHEA-COMP:11604"/>
        <dbReference type="ChEBI" id="CHEBI:15378"/>
        <dbReference type="ChEBI" id="CHEBI:29999"/>
        <dbReference type="ChEBI" id="CHEBI:30616"/>
        <dbReference type="ChEBI" id="CHEBI:83421"/>
        <dbReference type="ChEBI" id="CHEBI:456216"/>
        <dbReference type="EC" id="2.7.11.1"/>
    </reaction>
</comment>
<keyword evidence="3" id="KW-0808">Transferase</keyword>
<evidence type="ECO:0000256" key="7">
    <source>
        <dbReference type="ARBA" id="ARBA00047899"/>
    </source>
</evidence>
<evidence type="ECO:0000256" key="8">
    <source>
        <dbReference type="ARBA" id="ARBA00048679"/>
    </source>
</evidence>
<evidence type="ECO:0000256" key="5">
    <source>
        <dbReference type="ARBA" id="ARBA00022777"/>
    </source>
</evidence>
<evidence type="ECO:0000256" key="2">
    <source>
        <dbReference type="ARBA" id="ARBA00022527"/>
    </source>
</evidence>
<keyword evidence="11" id="KW-1185">Reference proteome</keyword>
<dbReference type="InterPro" id="IPR001245">
    <property type="entry name" value="Ser-Thr/Tyr_kinase_cat_dom"/>
</dbReference>
<name>A0A9P6ZH26_9AGAM</name>
<dbReference type="GO" id="GO:0005524">
    <property type="term" value="F:ATP binding"/>
    <property type="evidence" value="ECO:0007669"/>
    <property type="project" value="UniProtKB-KW"/>
</dbReference>
<dbReference type="OrthoDB" id="1924919at2759"/>
<evidence type="ECO:0000256" key="6">
    <source>
        <dbReference type="ARBA" id="ARBA00022840"/>
    </source>
</evidence>
<dbReference type="PANTHER" id="PTHR24361">
    <property type="entry name" value="MITOGEN-ACTIVATED KINASE KINASE KINASE"/>
    <property type="match status" value="1"/>
</dbReference>
<comment type="caution">
    <text evidence="10">The sequence shown here is derived from an EMBL/GenBank/DDBJ whole genome shotgun (WGS) entry which is preliminary data.</text>
</comment>